<dbReference type="GO" id="GO:0009421">
    <property type="term" value="C:bacterial-type flagellum filament cap"/>
    <property type="evidence" value="ECO:0007669"/>
    <property type="project" value="InterPro"/>
</dbReference>
<evidence type="ECO:0000259" key="6">
    <source>
        <dbReference type="Pfam" id="PF02465"/>
    </source>
</evidence>
<feature type="domain" description="Flagellar hook-associated protein 2 N-terminal" evidence="6">
    <location>
        <begin position="10"/>
        <end position="106"/>
    </location>
</feature>
<keyword evidence="3" id="KW-0175">Coiled coil</keyword>
<gene>
    <name evidence="8" type="primary">fliD</name>
    <name evidence="8" type="ORF">JJB74_14865</name>
</gene>
<sequence length="668" mass="66626">MGISSPGIGSNLDVNSIVTQLMQAESQPLVQMQQKEASYQTKLSAYGQIQSAFSTFQSSLSSLTTVAQFQAATANVSDSTVLSASATSIATPGSYSLSVSQLAQAQKLASAGQASDTAAIGAGTLTFDFGTIANGTIDTSGKYTGATFTSSGAGTKTVTISPTNNSLSGIRDAINAASIGVTASIVNDGSASPYRLVLTDSATGAANSMKISVAGDAGLSNLLSQDPAGTTAQQAMSETITAQDAKMTVDGLAVTKPSNTVSDVISGVTLNLTKTNAGTPTTLTVARDSGSVTQAVTKFVNAYNTINTALTSATAYDTSTKTAGPLNGDTLVMNAQAKLRSLLSNPVAGASSTYNTLSSIGVSFQKDGTLAVDSTKLNKALTSNFNDVAAIFAAAGKATDSLVSYTGSSAATKAGSYALNVTQMATQAATTGASAAGLQITAGQNDGLTVNLDGLSGEVLLDAGTYASADALAAAVQSKINGNPAFGGASVKVTQTNGVLTLTSASYGSYSGISIGGNGAANLFGGTPTLVNGTDVAGTLNGVAATGHGQILTGATGDASAGLQVVVSGGVPGDRGTVNYSRGYATQLNDFVNAFIGSDGILASGTDGMNRSIKDLQNQEAAEQVTLNNKQTALRAQFTALDTMMGQLTATSSYLTQQLSMIAAQTPA</sequence>
<evidence type="ECO:0000313" key="8">
    <source>
        <dbReference type="EMBL" id="MBK4735899.1"/>
    </source>
</evidence>
<comment type="similarity">
    <text evidence="1 5">Belongs to the FliD family.</text>
</comment>
<dbReference type="InterPro" id="IPR040026">
    <property type="entry name" value="FliD"/>
</dbReference>
<evidence type="ECO:0000313" key="9">
    <source>
        <dbReference type="Proteomes" id="UP000622890"/>
    </source>
</evidence>
<dbReference type="GO" id="GO:0071973">
    <property type="term" value="P:bacterial-type flagellum-dependent cell motility"/>
    <property type="evidence" value="ECO:0007669"/>
    <property type="project" value="TreeGrafter"/>
</dbReference>
<dbReference type="GO" id="GO:0007155">
    <property type="term" value="P:cell adhesion"/>
    <property type="evidence" value="ECO:0007669"/>
    <property type="project" value="InterPro"/>
</dbReference>
<dbReference type="InterPro" id="IPR003481">
    <property type="entry name" value="FliD_N"/>
</dbReference>
<dbReference type="Pfam" id="PF02465">
    <property type="entry name" value="FliD_N"/>
    <property type="match status" value="1"/>
</dbReference>
<dbReference type="GO" id="GO:0009424">
    <property type="term" value="C:bacterial-type flagellum hook"/>
    <property type="evidence" value="ECO:0007669"/>
    <property type="project" value="UniProtKB-UniRule"/>
</dbReference>
<keyword evidence="8" id="KW-0282">Flagellum</keyword>
<keyword evidence="8" id="KW-0966">Cell projection</keyword>
<name>A0A934T005_9BURK</name>
<dbReference type="PANTHER" id="PTHR30288">
    <property type="entry name" value="FLAGELLAR CAP/ASSEMBLY PROTEIN FLID"/>
    <property type="match status" value="1"/>
</dbReference>
<comment type="subcellular location">
    <subcellularLocation>
        <location evidence="5">Secreted</location>
    </subcellularLocation>
    <subcellularLocation>
        <location evidence="5">Bacterial flagellum</location>
    </subcellularLocation>
</comment>
<dbReference type="InterPro" id="IPR010809">
    <property type="entry name" value="FliD_C"/>
</dbReference>
<dbReference type="AlphaFoldDB" id="A0A934T005"/>
<accession>A0A934T005</accession>
<reference evidence="8" key="1">
    <citation type="submission" date="2021-01" db="EMBL/GenBank/DDBJ databases">
        <title>Genome sequence of strain Noviherbaspirillum sp. DKR-6.</title>
        <authorList>
            <person name="Chaudhary D.K."/>
        </authorList>
    </citation>
    <scope>NUCLEOTIDE SEQUENCE</scope>
    <source>
        <strain evidence="8">DKR-6</strain>
    </source>
</reference>
<evidence type="ECO:0000256" key="1">
    <source>
        <dbReference type="ARBA" id="ARBA00009764"/>
    </source>
</evidence>
<dbReference type="PANTHER" id="PTHR30288:SF0">
    <property type="entry name" value="FLAGELLAR HOOK-ASSOCIATED PROTEIN 2"/>
    <property type="match status" value="1"/>
</dbReference>
<feature type="domain" description="Flagellar hook-associated protein 2 C-terminal" evidence="7">
    <location>
        <begin position="578"/>
        <end position="649"/>
    </location>
</feature>
<feature type="domain" description="Flagellar hook-associated protein 2 C-terminal" evidence="7">
    <location>
        <begin position="242"/>
        <end position="402"/>
    </location>
</feature>
<evidence type="ECO:0000256" key="2">
    <source>
        <dbReference type="ARBA" id="ARBA00011255"/>
    </source>
</evidence>
<organism evidence="8 9">
    <name type="scientific">Noviherbaspirillum pedocola</name>
    <dbReference type="NCBI Taxonomy" id="2801341"/>
    <lineage>
        <taxon>Bacteria</taxon>
        <taxon>Pseudomonadati</taxon>
        <taxon>Pseudomonadota</taxon>
        <taxon>Betaproteobacteria</taxon>
        <taxon>Burkholderiales</taxon>
        <taxon>Oxalobacteraceae</taxon>
        <taxon>Noviherbaspirillum</taxon>
    </lineage>
</organism>
<proteinExistence type="inferred from homology"/>
<comment type="function">
    <text evidence="5">Required for morphogenesis and for the elongation of the flagellar filament by facilitating polymerization of the flagellin monomers at the tip of growing filament. Forms a capping structure, which prevents flagellin subunits (transported through the central channel of the flagellum) from leaking out without polymerization at the distal end.</text>
</comment>
<protein>
    <recommendedName>
        <fullName evidence="5">Flagellar hook-associated protein 2</fullName>
        <shortName evidence="5">HAP2</shortName>
    </recommendedName>
    <alternativeName>
        <fullName evidence="5">Flagellar cap protein</fullName>
    </alternativeName>
</protein>
<dbReference type="GO" id="GO:0005576">
    <property type="term" value="C:extracellular region"/>
    <property type="evidence" value="ECO:0007669"/>
    <property type="project" value="UniProtKB-SubCell"/>
</dbReference>
<evidence type="ECO:0000256" key="5">
    <source>
        <dbReference type="RuleBase" id="RU362066"/>
    </source>
</evidence>
<keyword evidence="4 5" id="KW-0975">Bacterial flagellum</keyword>
<keyword evidence="9" id="KW-1185">Reference proteome</keyword>
<dbReference type="EMBL" id="JAEPBG010000006">
    <property type="protein sequence ID" value="MBK4735899.1"/>
    <property type="molecule type" value="Genomic_DNA"/>
</dbReference>
<evidence type="ECO:0000259" key="7">
    <source>
        <dbReference type="Pfam" id="PF07195"/>
    </source>
</evidence>
<evidence type="ECO:0000256" key="4">
    <source>
        <dbReference type="ARBA" id="ARBA00023143"/>
    </source>
</evidence>
<dbReference type="RefSeq" id="WP_200592793.1">
    <property type="nucleotide sequence ID" value="NZ_JAEPBG010000006.1"/>
</dbReference>
<keyword evidence="8" id="KW-0969">Cilium</keyword>
<dbReference type="Pfam" id="PF07195">
    <property type="entry name" value="FliD_C"/>
    <property type="match status" value="2"/>
</dbReference>
<dbReference type="Proteomes" id="UP000622890">
    <property type="component" value="Unassembled WGS sequence"/>
</dbReference>
<evidence type="ECO:0000256" key="3">
    <source>
        <dbReference type="ARBA" id="ARBA00023054"/>
    </source>
</evidence>
<comment type="caution">
    <text evidence="8">The sequence shown here is derived from an EMBL/GenBank/DDBJ whole genome shotgun (WGS) entry which is preliminary data.</text>
</comment>
<comment type="subunit">
    <text evidence="2 5">Homopentamer.</text>
</comment>
<keyword evidence="5" id="KW-0964">Secreted</keyword>